<evidence type="ECO:0000313" key="1">
    <source>
        <dbReference type="EMBL" id="KAA0033551.1"/>
    </source>
</evidence>
<comment type="caution">
    <text evidence="2">The sequence shown here is derived from an EMBL/GenBank/DDBJ whole genome shotgun (WGS) entry which is preliminary data.</text>
</comment>
<reference evidence="3 4" key="1">
    <citation type="submission" date="2019-08" db="EMBL/GenBank/DDBJ databases">
        <title>Draft genome sequences of two oriental melons (Cucumis melo L. var makuwa).</title>
        <authorList>
            <person name="Kwon S.-Y."/>
        </authorList>
    </citation>
    <scope>NUCLEOTIDE SEQUENCE [LARGE SCALE GENOMIC DNA]</scope>
    <source>
        <strain evidence="4">cv. Chang Bougi</strain>
        <strain evidence="3">cv. SW 3</strain>
        <tissue evidence="2">Leaf</tissue>
    </source>
</reference>
<dbReference type="Proteomes" id="UP000321393">
    <property type="component" value="Unassembled WGS sequence"/>
</dbReference>
<gene>
    <name evidence="2" type="ORF">E5676_scaffold104G00610</name>
    <name evidence="1" type="ORF">E6C27_scaffold261G001020</name>
</gene>
<evidence type="ECO:0000313" key="3">
    <source>
        <dbReference type="Proteomes" id="UP000321393"/>
    </source>
</evidence>
<dbReference type="OrthoDB" id="1301570at2759"/>
<dbReference type="EMBL" id="SSTE01020856">
    <property type="protein sequence ID" value="KAA0033551.1"/>
    <property type="molecule type" value="Genomic_DNA"/>
</dbReference>
<dbReference type="AlphaFoldDB" id="A0A5D3B9T0"/>
<dbReference type="Proteomes" id="UP000321947">
    <property type="component" value="Unassembled WGS sequence"/>
</dbReference>
<evidence type="ECO:0000313" key="2">
    <source>
        <dbReference type="EMBL" id="TYJ95636.1"/>
    </source>
</evidence>
<organism evidence="2 4">
    <name type="scientific">Cucumis melo var. makuwa</name>
    <name type="common">Oriental melon</name>
    <dbReference type="NCBI Taxonomy" id="1194695"/>
    <lineage>
        <taxon>Eukaryota</taxon>
        <taxon>Viridiplantae</taxon>
        <taxon>Streptophyta</taxon>
        <taxon>Embryophyta</taxon>
        <taxon>Tracheophyta</taxon>
        <taxon>Spermatophyta</taxon>
        <taxon>Magnoliopsida</taxon>
        <taxon>eudicotyledons</taxon>
        <taxon>Gunneridae</taxon>
        <taxon>Pentapetalae</taxon>
        <taxon>rosids</taxon>
        <taxon>fabids</taxon>
        <taxon>Cucurbitales</taxon>
        <taxon>Cucurbitaceae</taxon>
        <taxon>Benincaseae</taxon>
        <taxon>Cucumis</taxon>
    </lineage>
</organism>
<dbReference type="EMBL" id="SSTD01020124">
    <property type="protein sequence ID" value="TYJ95636.1"/>
    <property type="molecule type" value="Genomic_DNA"/>
</dbReference>
<proteinExistence type="predicted"/>
<name>A0A5D3B9T0_CUCMM</name>
<dbReference type="PANTHER" id="PTHR46250">
    <property type="entry name" value="MYB/SANT-LIKE DNA-BINDING DOMAIN PROTEIN-RELATED"/>
    <property type="match status" value="1"/>
</dbReference>
<accession>A0A5D3B9T0</accession>
<protein>
    <submittedName>
        <fullName evidence="2">Retrotransposon protein</fullName>
    </submittedName>
</protein>
<sequence length="213" mass="24159">MTVIENRIKLLKKTFQAIAEMRGPAGSGFGWNDDVKCIITERDVFDHWVWTHPAAKGLLNKPFPHYDALPVPTKDVIDMEFPAMCSPRMNMSPENMMGGRSGRSNDGRMGSNGQKRKHSMQQFETYDLIHECMEAATDQLRTIAEWPEKFMSWEDAMAAQVIELIEAIPNLTMAEKSKCVMLVNQKVSLMRSFIKMPDSMKAIYGRILLGGNL</sequence>
<dbReference type="PANTHER" id="PTHR46250:SF18">
    <property type="entry name" value="MYB_SANT-LIKE DOMAIN-CONTAINING PROTEIN"/>
    <property type="match status" value="1"/>
</dbReference>
<evidence type="ECO:0000313" key="4">
    <source>
        <dbReference type="Proteomes" id="UP000321947"/>
    </source>
</evidence>